<feature type="domain" description="Polymerase A arginine-rich C-terminal" evidence="11">
    <location>
        <begin position="356"/>
        <end position="470"/>
    </location>
</feature>
<feature type="compositionally biased region" description="Basic residues" evidence="9">
    <location>
        <begin position="457"/>
        <end position="474"/>
    </location>
</feature>
<feature type="active site" evidence="7">
    <location>
        <position position="98"/>
    </location>
</feature>
<dbReference type="GO" id="GO:0006397">
    <property type="term" value="P:mRNA processing"/>
    <property type="evidence" value="ECO:0007669"/>
    <property type="project" value="UniProtKB-KW"/>
</dbReference>
<keyword evidence="6 7" id="KW-0804">Transcription</keyword>
<evidence type="ECO:0000256" key="9">
    <source>
        <dbReference type="SAM" id="MobiDB-lite"/>
    </source>
</evidence>
<dbReference type="HAMAP" id="MF_00957">
    <property type="entry name" value="PolyA_pol"/>
    <property type="match status" value="1"/>
</dbReference>
<feature type="domain" description="tRNA nucleotidyltransferase/poly(A) polymerase RNA and SrmB- binding" evidence="12">
    <location>
        <begin position="238"/>
        <end position="299"/>
    </location>
</feature>
<dbReference type="InterPro" id="IPR043519">
    <property type="entry name" value="NT_sf"/>
</dbReference>
<dbReference type="Gene3D" id="1.10.3090.10">
    <property type="entry name" value="cca-adding enzyme, domain 2"/>
    <property type="match status" value="1"/>
</dbReference>
<dbReference type="EMBL" id="QZMU01000001">
    <property type="protein sequence ID" value="RRQ22596.1"/>
    <property type="molecule type" value="Genomic_DNA"/>
</dbReference>
<organism evidence="13 14">
    <name type="scientific">Thiohalobacter thiocyanaticus</name>
    <dbReference type="NCBI Taxonomy" id="585455"/>
    <lineage>
        <taxon>Bacteria</taxon>
        <taxon>Pseudomonadati</taxon>
        <taxon>Pseudomonadota</taxon>
        <taxon>Gammaproteobacteria</taxon>
        <taxon>Thiohalobacterales</taxon>
        <taxon>Thiohalobacteraceae</taxon>
        <taxon>Thiohalobacter</taxon>
    </lineage>
</organism>
<evidence type="ECO:0000256" key="3">
    <source>
        <dbReference type="ARBA" id="ARBA00022741"/>
    </source>
</evidence>
<dbReference type="InterPro" id="IPR025866">
    <property type="entry name" value="PolyA_pol_arg_C_dom"/>
</dbReference>
<dbReference type="GO" id="GO:1990817">
    <property type="term" value="F:poly(A) RNA polymerase activity"/>
    <property type="evidence" value="ECO:0007669"/>
    <property type="project" value="UniProtKB-UniRule"/>
</dbReference>
<comment type="similarity">
    <text evidence="7 8">Belongs to the tRNA nucleotidyltransferase/poly(A) polymerase family.</text>
</comment>
<keyword evidence="1 7" id="KW-0507">mRNA processing</keyword>
<evidence type="ECO:0000259" key="12">
    <source>
        <dbReference type="Pfam" id="PF12627"/>
    </source>
</evidence>
<evidence type="ECO:0000256" key="8">
    <source>
        <dbReference type="RuleBase" id="RU003953"/>
    </source>
</evidence>
<dbReference type="CDD" id="cd05398">
    <property type="entry name" value="NT_ClassII-CCAase"/>
    <property type="match status" value="1"/>
</dbReference>
<feature type="active site" evidence="7">
    <location>
        <position position="180"/>
    </location>
</feature>
<keyword evidence="13" id="KW-0548">Nucleotidyltransferase</keyword>
<comment type="caution">
    <text evidence="13">The sequence shown here is derived from an EMBL/GenBank/DDBJ whole genome shotgun (WGS) entry which is preliminary data.</text>
</comment>
<feature type="region of interest" description="Disordered" evidence="9">
    <location>
        <begin position="445"/>
        <end position="474"/>
    </location>
</feature>
<dbReference type="SUPFAM" id="SSF81301">
    <property type="entry name" value="Nucleotidyltransferase"/>
    <property type="match status" value="1"/>
</dbReference>
<dbReference type="GO" id="GO:0005524">
    <property type="term" value="F:ATP binding"/>
    <property type="evidence" value="ECO:0007669"/>
    <property type="project" value="UniProtKB-UniRule"/>
</dbReference>
<dbReference type="FunFam" id="3.30.460.10:FF:000035">
    <property type="entry name" value="Poly(A) polymerase I"/>
    <property type="match status" value="1"/>
</dbReference>
<feature type="domain" description="Poly A polymerase head" evidence="10">
    <location>
        <begin position="82"/>
        <end position="211"/>
    </location>
</feature>
<reference evidence="13 14" key="1">
    <citation type="journal article" date="2010" name="Int. J. Syst. Evol. Microbiol.">
        <title>Thiohalobacter thiocyanaticus gen. nov., sp. nov., a moderately halophilic, sulfur-oxidizing gammaproteobacterium from hypersaline lakes, that utilizes thiocyanate.</title>
        <authorList>
            <person name="Sorokin D.Y."/>
            <person name="Kovaleva O.L."/>
            <person name="Tourova T.P."/>
            <person name="Muyzer G."/>
        </authorList>
    </citation>
    <scope>NUCLEOTIDE SEQUENCE [LARGE SCALE GENOMIC DNA]</scope>
    <source>
        <strain evidence="13 14">Hrh1</strain>
    </source>
</reference>
<dbReference type="SUPFAM" id="SSF81891">
    <property type="entry name" value="Poly A polymerase C-terminal region-like"/>
    <property type="match status" value="1"/>
</dbReference>
<dbReference type="InterPro" id="IPR002646">
    <property type="entry name" value="PolA_pol_head_dom"/>
</dbReference>
<evidence type="ECO:0000259" key="11">
    <source>
        <dbReference type="Pfam" id="PF12626"/>
    </source>
</evidence>
<dbReference type="OrthoDB" id="9805698at2"/>
<dbReference type="Pfam" id="PF01743">
    <property type="entry name" value="PolyA_pol"/>
    <property type="match status" value="1"/>
</dbReference>
<keyword evidence="5 7" id="KW-0694">RNA-binding</keyword>
<dbReference type="AlphaFoldDB" id="A0A426QLP9"/>
<evidence type="ECO:0000256" key="4">
    <source>
        <dbReference type="ARBA" id="ARBA00022840"/>
    </source>
</evidence>
<evidence type="ECO:0000259" key="10">
    <source>
        <dbReference type="Pfam" id="PF01743"/>
    </source>
</evidence>
<dbReference type="Proteomes" id="UP000287798">
    <property type="component" value="Unassembled WGS sequence"/>
</dbReference>
<comment type="catalytic activity">
    <reaction evidence="7">
        <text>RNA(n) + ATP = RNA(n)-3'-adenine ribonucleotide + diphosphate</text>
        <dbReference type="Rhea" id="RHEA:11332"/>
        <dbReference type="Rhea" id="RHEA-COMP:14527"/>
        <dbReference type="Rhea" id="RHEA-COMP:17347"/>
        <dbReference type="ChEBI" id="CHEBI:30616"/>
        <dbReference type="ChEBI" id="CHEBI:33019"/>
        <dbReference type="ChEBI" id="CHEBI:140395"/>
        <dbReference type="ChEBI" id="CHEBI:173115"/>
        <dbReference type="EC" id="2.7.7.19"/>
    </reaction>
</comment>
<sequence length="474" mass="54116">MRVAAQVVYYTRSHPGNNHRGRIVRAGRARPVALKQKDPSTISAQSPNIIPRGEHGISRSLISPNALKVLNRLHQAGFQACLVGGGVRDLLLGREPKDFDVATDATPEQIRQQFRNCRLIGRRFRLAHVLFGREVIEVATFRAASDPETEDEDETQVSDAGRLLRDNAYGSIEEDAWRRDFTVNALYYDISDFSIRDYVGGMEDLRAGRLRIIGEPEARFREDPVRMLRAVRFAAKLGFTLDPELQALIPQLAPLLQDIAPARLYEEVLKLFHGGVALNTFEMLRHYHLFAPLFPLTEAVLAEEENHFPHTLISHALANTDSRVAEGKPVTPAFIFAALLWEPMRREMPDPDQPDMSEIQAIQIGGARVVTQQARHVSIPKRFSLPMREIWSLQPRFLRRQGRRALQLLEHPRFRAAYDFLLLRCAAGEVEQELCDWWTEIQDQAPEARAERVAAGRPRKRRRPRRRKPRSEHG</sequence>
<dbReference type="GO" id="GO:0003723">
    <property type="term" value="F:RNA binding"/>
    <property type="evidence" value="ECO:0007669"/>
    <property type="project" value="UniProtKB-UniRule"/>
</dbReference>
<dbReference type="Pfam" id="PF12626">
    <property type="entry name" value="PolyA_pol_arg_C"/>
    <property type="match status" value="1"/>
</dbReference>
<keyword evidence="14" id="KW-1185">Reference proteome</keyword>
<dbReference type="PANTHER" id="PTHR43051">
    <property type="entry name" value="POLYNUCLEOTIDE ADENYLYLTRANSFERASE FAMILY PROTEIN"/>
    <property type="match status" value="1"/>
</dbReference>
<evidence type="ECO:0000313" key="14">
    <source>
        <dbReference type="Proteomes" id="UP000287798"/>
    </source>
</evidence>
<evidence type="ECO:0000256" key="1">
    <source>
        <dbReference type="ARBA" id="ARBA00022664"/>
    </source>
</evidence>
<dbReference type="NCBIfam" id="TIGR01942">
    <property type="entry name" value="pcnB"/>
    <property type="match status" value="1"/>
</dbReference>
<dbReference type="EC" id="2.7.7.19" evidence="7"/>
<name>A0A426QLP9_9GAMM</name>
<keyword evidence="4 7" id="KW-0067">ATP-binding</keyword>
<dbReference type="Gene3D" id="3.30.460.10">
    <property type="entry name" value="Beta Polymerase, domain 2"/>
    <property type="match status" value="1"/>
</dbReference>
<dbReference type="InterPro" id="IPR052191">
    <property type="entry name" value="tRNA_ntf/polyA_polymerase_I"/>
</dbReference>
<protein>
    <recommendedName>
        <fullName evidence="7">Poly(A) polymerase I</fullName>
        <shortName evidence="7">PAP I</shortName>
        <ecNumber evidence="7">2.7.7.19</ecNumber>
    </recommendedName>
</protein>
<dbReference type="Pfam" id="PF12627">
    <property type="entry name" value="PolyA_pol_RNAbd"/>
    <property type="match status" value="1"/>
</dbReference>
<comment type="function">
    <text evidence="7">Adds poly(A) tail to the 3' end of many RNAs, which usually targets these RNAs for decay. Plays a significant role in the global control of gene expression, through influencing the rate of transcript degradation, and in the general RNA quality control.</text>
</comment>
<keyword evidence="2 7" id="KW-0808">Transferase</keyword>
<evidence type="ECO:0000313" key="13">
    <source>
        <dbReference type="EMBL" id="RRQ22596.1"/>
    </source>
</evidence>
<keyword evidence="3 7" id="KW-0547">Nucleotide-binding</keyword>
<dbReference type="GO" id="GO:0043633">
    <property type="term" value="P:polyadenylation-dependent RNA catabolic process"/>
    <property type="evidence" value="ECO:0007669"/>
    <property type="project" value="InterPro"/>
</dbReference>
<evidence type="ECO:0000256" key="7">
    <source>
        <dbReference type="HAMAP-Rule" id="MF_00957"/>
    </source>
</evidence>
<evidence type="ECO:0000256" key="6">
    <source>
        <dbReference type="ARBA" id="ARBA00023163"/>
    </source>
</evidence>
<proteinExistence type="inferred from homology"/>
<dbReference type="InterPro" id="IPR010206">
    <property type="entry name" value="PolA_pol_I"/>
</dbReference>
<evidence type="ECO:0000256" key="5">
    <source>
        <dbReference type="ARBA" id="ARBA00022884"/>
    </source>
</evidence>
<accession>A0A426QLP9</accession>
<dbReference type="PANTHER" id="PTHR43051:SF1">
    <property type="entry name" value="POLYNUCLEOTIDE ADENYLYLTRANSFERASE FAMILY PROTEIN"/>
    <property type="match status" value="1"/>
</dbReference>
<dbReference type="InterPro" id="IPR032828">
    <property type="entry name" value="PolyA_RNA-bd"/>
</dbReference>
<evidence type="ECO:0000256" key="2">
    <source>
        <dbReference type="ARBA" id="ARBA00022679"/>
    </source>
</evidence>
<feature type="active site" evidence="7">
    <location>
        <position position="100"/>
    </location>
</feature>
<gene>
    <name evidence="7 13" type="primary">pcnB</name>
    <name evidence="13" type="ORF">D6C00_12075</name>
</gene>